<proteinExistence type="predicted"/>
<dbReference type="EMBL" id="CM001220">
    <property type="protein sequence ID" value="AES89894.1"/>
    <property type="molecule type" value="Genomic_DNA"/>
</dbReference>
<keyword evidence="4" id="KW-1185">Reference proteome</keyword>
<organism evidence="2 4">
    <name type="scientific">Medicago truncatula</name>
    <name type="common">Barrel medic</name>
    <name type="synonym">Medicago tribuloides</name>
    <dbReference type="NCBI Taxonomy" id="3880"/>
    <lineage>
        <taxon>Eukaryota</taxon>
        <taxon>Viridiplantae</taxon>
        <taxon>Streptophyta</taxon>
        <taxon>Embryophyta</taxon>
        <taxon>Tracheophyta</taxon>
        <taxon>Spermatophyta</taxon>
        <taxon>Magnoliopsida</taxon>
        <taxon>eudicotyledons</taxon>
        <taxon>Gunneridae</taxon>
        <taxon>Pentapetalae</taxon>
        <taxon>rosids</taxon>
        <taxon>fabids</taxon>
        <taxon>Fabales</taxon>
        <taxon>Fabaceae</taxon>
        <taxon>Papilionoideae</taxon>
        <taxon>50 kb inversion clade</taxon>
        <taxon>NPAAA clade</taxon>
        <taxon>Hologalegina</taxon>
        <taxon>IRL clade</taxon>
        <taxon>Trifolieae</taxon>
        <taxon>Medicago</taxon>
    </lineage>
</organism>
<evidence type="ECO:0000313" key="3">
    <source>
        <dbReference type="EnsemblPlants" id="AES89894"/>
    </source>
</evidence>
<dbReference type="HOGENOM" id="CLU_2053122_0_0_1"/>
<evidence type="ECO:0000313" key="2">
    <source>
        <dbReference type="EMBL" id="AES89894.1"/>
    </source>
</evidence>
<name>G7JF28_MEDTR</name>
<protein>
    <submittedName>
        <fullName evidence="2">Transmembrane protein, putative</fullName>
    </submittedName>
</protein>
<dbReference type="Proteomes" id="UP000002051">
    <property type="component" value="Chromosome 4"/>
</dbReference>
<evidence type="ECO:0000313" key="4">
    <source>
        <dbReference type="Proteomes" id="UP000002051"/>
    </source>
</evidence>
<evidence type="ECO:0000256" key="1">
    <source>
        <dbReference type="SAM" id="Phobius"/>
    </source>
</evidence>
<reference evidence="2 4" key="2">
    <citation type="journal article" date="2014" name="BMC Genomics">
        <title>An improved genome release (version Mt4.0) for the model legume Medicago truncatula.</title>
        <authorList>
            <person name="Tang H."/>
            <person name="Krishnakumar V."/>
            <person name="Bidwell S."/>
            <person name="Rosen B."/>
            <person name="Chan A."/>
            <person name="Zhou S."/>
            <person name="Gentzbittel L."/>
            <person name="Childs K.L."/>
            <person name="Yandell M."/>
            <person name="Gundlach H."/>
            <person name="Mayer K.F."/>
            <person name="Schwartz D.C."/>
            <person name="Town C.D."/>
        </authorList>
    </citation>
    <scope>GENOME REANNOTATION</scope>
    <source>
        <strain evidence="3 4">cv. Jemalong A17</strain>
    </source>
</reference>
<dbReference type="PaxDb" id="3880-AES89894"/>
<reference evidence="2 4" key="1">
    <citation type="journal article" date="2011" name="Nature">
        <title>The Medicago genome provides insight into the evolution of rhizobial symbioses.</title>
        <authorList>
            <person name="Young N.D."/>
            <person name="Debelle F."/>
            <person name="Oldroyd G.E."/>
            <person name="Geurts R."/>
            <person name="Cannon S.B."/>
            <person name="Udvardi M.K."/>
            <person name="Benedito V.A."/>
            <person name="Mayer K.F."/>
            <person name="Gouzy J."/>
            <person name="Schoof H."/>
            <person name="Van de Peer Y."/>
            <person name="Proost S."/>
            <person name="Cook D.R."/>
            <person name="Meyers B.C."/>
            <person name="Spannagl M."/>
            <person name="Cheung F."/>
            <person name="De Mita S."/>
            <person name="Krishnakumar V."/>
            <person name="Gundlach H."/>
            <person name="Zhou S."/>
            <person name="Mudge J."/>
            <person name="Bharti A.K."/>
            <person name="Murray J.D."/>
            <person name="Naoumkina M.A."/>
            <person name="Rosen B."/>
            <person name="Silverstein K.A."/>
            <person name="Tang H."/>
            <person name="Rombauts S."/>
            <person name="Zhao P.X."/>
            <person name="Zhou P."/>
            <person name="Barbe V."/>
            <person name="Bardou P."/>
            <person name="Bechner M."/>
            <person name="Bellec A."/>
            <person name="Berger A."/>
            <person name="Berges H."/>
            <person name="Bidwell S."/>
            <person name="Bisseling T."/>
            <person name="Choisne N."/>
            <person name="Couloux A."/>
            <person name="Denny R."/>
            <person name="Deshpande S."/>
            <person name="Dai X."/>
            <person name="Doyle J.J."/>
            <person name="Dudez A.M."/>
            <person name="Farmer A.D."/>
            <person name="Fouteau S."/>
            <person name="Franken C."/>
            <person name="Gibelin C."/>
            <person name="Gish J."/>
            <person name="Goldstein S."/>
            <person name="Gonzalez A.J."/>
            <person name="Green P.J."/>
            <person name="Hallab A."/>
            <person name="Hartog M."/>
            <person name="Hua A."/>
            <person name="Humphray S.J."/>
            <person name="Jeong D.H."/>
            <person name="Jing Y."/>
            <person name="Jocker A."/>
            <person name="Kenton S.M."/>
            <person name="Kim D.J."/>
            <person name="Klee K."/>
            <person name="Lai H."/>
            <person name="Lang C."/>
            <person name="Lin S."/>
            <person name="Macmil S.L."/>
            <person name="Magdelenat G."/>
            <person name="Matthews L."/>
            <person name="McCorrison J."/>
            <person name="Monaghan E.L."/>
            <person name="Mun J.H."/>
            <person name="Najar F.Z."/>
            <person name="Nicholson C."/>
            <person name="Noirot C."/>
            <person name="O'Bleness M."/>
            <person name="Paule C.R."/>
            <person name="Poulain J."/>
            <person name="Prion F."/>
            <person name="Qin B."/>
            <person name="Qu C."/>
            <person name="Retzel E.F."/>
            <person name="Riddle C."/>
            <person name="Sallet E."/>
            <person name="Samain S."/>
            <person name="Samson N."/>
            <person name="Sanders I."/>
            <person name="Saurat O."/>
            <person name="Scarpelli C."/>
            <person name="Schiex T."/>
            <person name="Segurens B."/>
            <person name="Severin A.J."/>
            <person name="Sherrier D.J."/>
            <person name="Shi R."/>
            <person name="Sims S."/>
            <person name="Singer S.R."/>
            <person name="Sinharoy S."/>
            <person name="Sterck L."/>
            <person name="Viollet A."/>
            <person name="Wang B.B."/>
            <person name="Wang K."/>
            <person name="Wang M."/>
            <person name="Wang X."/>
            <person name="Warfsmann J."/>
            <person name="Weissenbach J."/>
            <person name="White D.D."/>
            <person name="White J.D."/>
            <person name="Wiley G.B."/>
            <person name="Wincker P."/>
            <person name="Xing Y."/>
            <person name="Yang L."/>
            <person name="Yao Z."/>
            <person name="Ying F."/>
            <person name="Zhai J."/>
            <person name="Zhou L."/>
            <person name="Zuber A."/>
            <person name="Denarie J."/>
            <person name="Dixon R.A."/>
            <person name="May G.D."/>
            <person name="Schwartz D.C."/>
            <person name="Rogers J."/>
            <person name="Quetier F."/>
            <person name="Town C.D."/>
            <person name="Roe B.A."/>
        </authorList>
    </citation>
    <scope>NUCLEOTIDE SEQUENCE [LARGE SCALE GENOMIC DNA]</scope>
    <source>
        <strain evidence="2">A17</strain>
        <strain evidence="3 4">cv. Jemalong A17</strain>
    </source>
</reference>
<reference evidence="3" key="3">
    <citation type="submission" date="2015-04" db="UniProtKB">
        <authorList>
            <consortium name="EnsemblPlants"/>
        </authorList>
    </citation>
    <scope>IDENTIFICATION</scope>
    <source>
        <strain evidence="3">cv. Jemalong A17</strain>
    </source>
</reference>
<keyword evidence="1" id="KW-0472">Membrane</keyword>
<sequence>MSLKSLKLQLAFALTQKLELVASIKPAFRHFITFYRITFSSIQTPQQKQDSRLEKKTFEQVQIRSMTMTLASSTLQIRRHEYSEDMNIVILVIFAGISTFPFYAINKDVVYMSFDKNALN</sequence>
<keyword evidence="1 2" id="KW-0812">Transmembrane</keyword>
<gene>
    <name evidence="2" type="ordered locus">MTR_4g081320</name>
</gene>
<feature type="transmembrane region" description="Helical" evidence="1">
    <location>
        <begin position="86"/>
        <end position="105"/>
    </location>
</feature>
<keyword evidence="1" id="KW-1133">Transmembrane helix</keyword>
<dbReference type="AlphaFoldDB" id="G7JF28"/>
<dbReference type="EnsemblPlants" id="AES89894">
    <property type="protein sequence ID" value="AES89894"/>
    <property type="gene ID" value="MTR_4g081320"/>
</dbReference>
<accession>G7JF28</accession>